<dbReference type="NCBIfam" id="TIGR04402">
    <property type="entry name" value="mob_CxxC_CxxC"/>
    <property type="match status" value="1"/>
</dbReference>
<dbReference type="InterPro" id="IPR030914">
    <property type="entry name" value="Mob_CxxC_CxxC"/>
</dbReference>
<keyword evidence="1" id="KW-0472">Membrane</keyword>
<comment type="caution">
    <text evidence="2">The sequence shown here is derived from an EMBL/GenBank/DDBJ whole genome shotgun (WGS) entry which is preliminary data.</text>
</comment>
<dbReference type="AlphaFoldDB" id="A0A8J7FR51"/>
<sequence length="184" mass="21300">MSTNRLEQTKLNALSAKILHKKGLAKYERRNRLVLILTIIVPLLFITAQYVTINTEFEAFMNVLSFCLSMFLICVSLIAIFYKYNELIIIHKVGLKNNIYVANECDNLKNKSDIENEWFFRYVIEIDNSDNDIFSNITEKERQFAYREALKESEPGNHAVKCPNCNSSPWNFAKGNCQLCGNIK</sequence>
<keyword evidence="1" id="KW-0812">Transmembrane</keyword>
<accession>A0A8J7FR51</accession>
<keyword evidence="1" id="KW-1133">Transmembrane helix</keyword>
<dbReference type="Proteomes" id="UP000608754">
    <property type="component" value="Unassembled WGS sequence"/>
</dbReference>
<keyword evidence="3" id="KW-1185">Reference proteome</keyword>
<proteinExistence type="predicted"/>
<feature type="transmembrane region" description="Helical" evidence="1">
    <location>
        <begin position="59"/>
        <end position="82"/>
    </location>
</feature>
<feature type="transmembrane region" description="Helical" evidence="1">
    <location>
        <begin position="33"/>
        <end position="53"/>
    </location>
</feature>
<protein>
    <submittedName>
        <fullName evidence="2">Transposase</fullName>
    </submittedName>
</protein>
<reference evidence="2" key="1">
    <citation type="submission" date="2020-10" db="EMBL/GenBank/DDBJ databases">
        <authorList>
            <person name="Lu T."/>
            <person name="Wang Q."/>
            <person name="Han X."/>
        </authorList>
    </citation>
    <scope>NUCLEOTIDE SEQUENCE</scope>
    <source>
        <strain evidence="2">WQ 117</strain>
    </source>
</reference>
<evidence type="ECO:0000313" key="3">
    <source>
        <dbReference type="Proteomes" id="UP000608754"/>
    </source>
</evidence>
<gene>
    <name evidence="2" type="ORF">IM532_12850</name>
</gene>
<name>A0A8J7FR51_9FLAO</name>
<dbReference type="EMBL" id="JADGIK010000013">
    <property type="protein sequence ID" value="MBF0598319.1"/>
    <property type="molecule type" value="Genomic_DNA"/>
</dbReference>
<evidence type="ECO:0000256" key="1">
    <source>
        <dbReference type="SAM" id="Phobius"/>
    </source>
</evidence>
<organism evidence="2 3">
    <name type="scientific">Faecalibacter rhinopitheci</name>
    <dbReference type="NCBI Taxonomy" id="2779678"/>
    <lineage>
        <taxon>Bacteria</taxon>
        <taxon>Pseudomonadati</taxon>
        <taxon>Bacteroidota</taxon>
        <taxon>Flavobacteriia</taxon>
        <taxon>Flavobacteriales</taxon>
        <taxon>Weeksellaceae</taxon>
        <taxon>Faecalibacter</taxon>
    </lineage>
</organism>
<dbReference type="RefSeq" id="WP_194183903.1">
    <property type="nucleotide sequence ID" value="NZ_JADGIK010000013.1"/>
</dbReference>
<evidence type="ECO:0000313" key="2">
    <source>
        <dbReference type="EMBL" id="MBF0598319.1"/>
    </source>
</evidence>